<proteinExistence type="predicted"/>
<name>Q87NH2_VIBPA</name>
<dbReference type="EMBL" id="BA000031">
    <property type="protein sequence ID" value="BAC60159.1"/>
    <property type="molecule type" value="Genomic_DNA"/>
</dbReference>
<gene>
    <name evidence="1" type="ordered locus">VP1895</name>
</gene>
<evidence type="ECO:0000313" key="1">
    <source>
        <dbReference type="EMBL" id="BAC60159.1"/>
    </source>
</evidence>
<dbReference type="KEGG" id="vpa:VP1895"/>
<protein>
    <submittedName>
        <fullName evidence="1">Uncharacterized protein</fullName>
    </submittedName>
</protein>
<organism evidence="1 2">
    <name type="scientific">Vibrio parahaemolyticus serotype O3:K6 (strain RIMD 2210633)</name>
    <dbReference type="NCBI Taxonomy" id="223926"/>
    <lineage>
        <taxon>Bacteria</taxon>
        <taxon>Pseudomonadati</taxon>
        <taxon>Pseudomonadota</taxon>
        <taxon>Gammaproteobacteria</taxon>
        <taxon>Vibrionales</taxon>
        <taxon>Vibrionaceae</taxon>
        <taxon>Vibrio</taxon>
    </lineage>
</organism>
<reference evidence="1 2" key="1">
    <citation type="journal article" date="2003" name="Lancet">
        <title>Genome sequence of Vibrio parahaemolyticus: a pathogenic mechanism distinct from that of V. cholerae.</title>
        <authorList>
            <person name="Makino K."/>
            <person name="Oshima K."/>
            <person name="Kurokawa K."/>
            <person name="Yokoyama K."/>
            <person name="Uda T."/>
            <person name="Tagomori K."/>
            <person name="Iijima Y."/>
            <person name="Najima M."/>
            <person name="Nakano M."/>
            <person name="Yamashita A."/>
            <person name="Kubota Y."/>
            <person name="Kimura S."/>
            <person name="Yasunaga T."/>
            <person name="Honda T."/>
            <person name="Shinagawa H."/>
            <person name="Hattori M."/>
            <person name="Iida T."/>
        </authorList>
    </citation>
    <scope>NUCLEOTIDE SEQUENCE [LARGE SCALE GENOMIC DNA]</scope>
    <source>
        <strain evidence="2">RIMD 2210633</strain>
    </source>
</reference>
<accession>Q87NH2</accession>
<dbReference type="AlphaFoldDB" id="Q87NH2"/>
<sequence>MLNLRFEQFSQLAVSVHVSLIYHDRANLSILRAHILITRLSISKRN</sequence>
<evidence type="ECO:0000313" key="2">
    <source>
        <dbReference type="Proteomes" id="UP000002493"/>
    </source>
</evidence>
<dbReference type="HOGENOM" id="CLU_3190544_0_0_6"/>
<dbReference type="Proteomes" id="UP000002493">
    <property type="component" value="Chromosome 1"/>
</dbReference>